<dbReference type="EMBL" id="CP051682">
    <property type="protein sequence ID" value="QJD98110.1"/>
    <property type="molecule type" value="Genomic_DNA"/>
</dbReference>
<dbReference type="AlphaFoldDB" id="A0A7L5E460"/>
<keyword evidence="3" id="KW-1185">Reference proteome</keyword>
<proteinExistence type="predicted"/>
<dbReference type="KEGG" id="mrob:HH214_20640"/>
<keyword evidence="1" id="KW-0812">Transmembrane</keyword>
<dbReference type="Proteomes" id="UP000503278">
    <property type="component" value="Chromosome"/>
</dbReference>
<protein>
    <submittedName>
        <fullName evidence="2">Uncharacterized protein</fullName>
    </submittedName>
</protein>
<feature type="transmembrane region" description="Helical" evidence="1">
    <location>
        <begin position="78"/>
        <end position="95"/>
    </location>
</feature>
<dbReference type="RefSeq" id="WP_169610852.1">
    <property type="nucleotide sequence ID" value="NZ_CP051682.1"/>
</dbReference>
<name>A0A7L5E460_9SPHI</name>
<gene>
    <name evidence="2" type="ORF">HH214_20640</name>
</gene>
<organism evidence="2 3">
    <name type="scientific">Mucilaginibacter robiniae</name>
    <dbReference type="NCBI Taxonomy" id="2728022"/>
    <lineage>
        <taxon>Bacteria</taxon>
        <taxon>Pseudomonadati</taxon>
        <taxon>Bacteroidota</taxon>
        <taxon>Sphingobacteriia</taxon>
        <taxon>Sphingobacteriales</taxon>
        <taxon>Sphingobacteriaceae</taxon>
        <taxon>Mucilaginibacter</taxon>
    </lineage>
</organism>
<feature type="transmembrane region" description="Helical" evidence="1">
    <location>
        <begin position="130"/>
        <end position="153"/>
    </location>
</feature>
<feature type="transmembrane region" description="Helical" evidence="1">
    <location>
        <begin position="12"/>
        <end position="33"/>
    </location>
</feature>
<reference evidence="2 3" key="1">
    <citation type="submission" date="2020-04" db="EMBL/GenBank/DDBJ databases">
        <title>Genome sequencing of novel species.</title>
        <authorList>
            <person name="Heo J."/>
            <person name="Kim S.-J."/>
            <person name="Kim J.-S."/>
            <person name="Hong S.-B."/>
            <person name="Kwon S.-W."/>
        </authorList>
    </citation>
    <scope>NUCLEOTIDE SEQUENCE [LARGE SCALE GENOMIC DNA]</scope>
    <source>
        <strain evidence="2 3">F39-2</strain>
    </source>
</reference>
<keyword evidence="1" id="KW-0472">Membrane</keyword>
<accession>A0A7L5E460</accession>
<evidence type="ECO:0000256" key="1">
    <source>
        <dbReference type="SAM" id="Phobius"/>
    </source>
</evidence>
<evidence type="ECO:0000313" key="3">
    <source>
        <dbReference type="Proteomes" id="UP000503278"/>
    </source>
</evidence>
<sequence length="164" mass="18721">MKTIEYRLLRRAKACIWVVITGLAVSGLTAFPIESELIFLVKHSNGFPSVMQTWLHMVYTAVITTNRNYPYLSYGTDWLAFAHLMLAILFVGPLNNPVKNVWVIEFGMMACVLIFPLAFIAGSIRDIPVFWRMIDCSFGVFGIIPLLISHLTVRRLQYLHQQSI</sequence>
<keyword evidence="1" id="KW-1133">Transmembrane helix</keyword>
<evidence type="ECO:0000313" key="2">
    <source>
        <dbReference type="EMBL" id="QJD98110.1"/>
    </source>
</evidence>
<feature type="transmembrane region" description="Helical" evidence="1">
    <location>
        <begin position="102"/>
        <end position="124"/>
    </location>
</feature>